<dbReference type="InterPro" id="IPR051781">
    <property type="entry name" value="Metallo-dep_Hydrolase"/>
</dbReference>
<dbReference type="InterPro" id="IPR006680">
    <property type="entry name" value="Amidohydro-rel"/>
</dbReference>
<dbReference type="PANTHER" id="PTHR43135">
    <property type="entry name" value="ALPHA-D-RIBOSE 1-METHYLPHOSPHONATE 5-TRIPHOSPHATE DIPHOSPHATASE"/>
    <property type="match status" value="1"/>
</dbReference>
<proteinExistence type="predicted"/>
<feature type="domain" description="Amidohydrolase-related" evidence="3">
    <location>
        <begin position="282"/>
        <end position="403"/>
    </location>
</feature>
<organism evidence="4 5">
    <name type="scientific">Novosphingobium aquae</name>
    <dbReference type="NCBI Taxonomy" id="3133435"/>
    <lineage>
        <taxon>Bacteria</taxon>
        <taxon>Pseudomonadati</taxon>
        <taxon>Pseudomonadota</taxon>
        <taxon>Alphaproteobacteria</taxon>
        <taxon>Sphingomonadales</taxon>
        <taxon>Sphingomonadaceae</taxon>
        <taxon>Novosphingobium</taxon>
    </lineage>
</organism>
<evidence type="ECO:0000313" key="5">
    <source>
        <dbReference type="Proteomes" id="UP001379235"/>
    </source>
</evidence>
<keyword evidence="2" id="KW-0732">Signal</keyword>
<feature type="signal peptide" evidence="2">
    <location>
        <begin position="1"/>
        <end position="18"/>
    </location>
</feature>
<feature type="chain" id="PRO_5046552627" evidence="2">
    <location>
        <begin position="19"/>
        <end position="422"/>
    </location>
</feature>
<reference evidence="4 5" key="1">
    <citation type="submission" date="2024-03" db="EMBL/GenBank/DDBJ databases">
        <authorList>
            <person name="Jo J.-H."/>
        </authorList>
    </citation>
    <scope>NUCLEOTIDE SEQUENCE [LARGE SCALE GENOMIC DNA]</scope>
    <source>
        <strain evidence="4 5">AS3R-12</strain>
    </source>
</reference>
<dbReference type="EMBL" id="JBBHJY010000008">
    <property type="protein sequence ID" value="MEJ6011399.1"/>
    <property type="molecule type" value="Genomic_DNA"/>
</dbReference>
<name>A0ABU8SBU4_9SPHN</name>
<evidence type="ECO:0000256" key="2">
    <source>
        <dbReference type="SAM" id="SignalP"/>
    </source>
</evidence>
<evidence type="ECO:0000259" key="3">
    <source>
        <dbReference type="Pfam" id="PF01979"/>
    </source>
</evidence>
<dbReference type="RefSeq" id="WP_339968611.1">
    <property type="nucleotide sequence ID" value="NZ_JBBHJY010000008.1"/>
</dbReference>
<dbReference type="Gene3D" id="2.30.40.10">
    <property type="entry name" value="Urease, subunit C, domain 1"/>
    <property type="match status" value="1"/>
</dbReference>
<dbReference type="InterPro" id="IPR011059">
    <property type="entry name" value="Metal-dep_hydrolase_composite"/>
</dbReference>
<dbReference type="PANTHER" id="PTHR43135:SF3">
    <property type="entry name" value="ALPHA-D-RIBOSE 1-METHYLPHOSPHONATE 5-TRIPHOSPHATE DIPHOSPHATASE"/>
    <property type="match status" value="1"/>
</dbReference>
<protein>
    <submittedName>
        <fullName evidence="4">Amidohydrolase family protein</fullName>
    </submittedName>
</protein>
<dbReference type="Proteomes" id="UP001379235">
    <property type="component" value="Unassembled WGS sequence"/>
</dbReference>
<sequence length="422" mass="43650">MRKLAIMLALATTAPVSAQTIVVTHAEAWTMDSAEPVRDATIVIESGRIVSVTAGGEVPGGATVIDARGKPVTPGFVNGATQLGLIEVRSASETSDESSADDRNAGFSPARALNGNSTLVSLARADGLTRALVYPSPSRQPVFSGEPVMARLREGADILDRGDLAVYATIGGGAWTKLGSRAQQWTVLRNALTEAKRAAASDVTQGPAKGRGSGGPPPARGRRPGENPIRGVIAGDIPLAIQTHRESDILQAIALTSDFKIRVVIVGGAEAWRVADALAAAKIGVVLDPQANLPFTFDQLGARQDSAAILARAGVPVAIGLVGGSIHMNYNAGLALREGAGIAVANGLPWFDGLRAVTVNPLAIWGRGGGTLAPGSDADLVVWDGDPLEPSTNALAVVIEGKQVSTRSRQDLLAERYKDTRP</sequence>
<accession>A0ABU8SBU4</accession>
<dbReference type="InterPro" id="IPR032466">
    <property type="entry name" value="Metal_Hydrolase"/>
</dbReference>
<dbReference type="Gene3D" id="3.20.20.140">
    <property type="entry name" value="Metal-dependent hydrolases"/>
    <property type="match status" value="1"/>
</dbReference>
<dbReference type="SUPFAM" id="SSF51556">
    <property type="entry name" value="Metallo-dependent hydrolases"/>
    <property type="match status" value="1"/>
</dbReference>
<feature type="region of interest" description="Disordered" evidence="1">
    <location>
        <begin position="90"/>
        <end position="110"/>
    </location>
</feature>
<keyword evidence="5" id="KW-1185">Reference proteome</keyword>
<evidence type="ECO:0000313" key="4">
    <source>
        <dbReference type="EMBL" id="MEJ6011399.1"/>
    </source>
</evidence>
<dbReference type="SUPFAM" id="SSF51338">
    <property type="entry name" value="Composite domain of metallo-dependent hydrolases"/>
    <property type="match status" value="1"/>
</dbReference>
<evidence type="ECO:0000256" key="1">
    <source>
        <dbReference type="SAM" id="MobiDB-lite"/>
    </source>
</evidence>
<feature type="region of interest" description="Disordered" evidence="1">
    <location>
        <begin position="198"/>
        <end position="228"/>
    </location>
</feature>
<gene>
    <name evidence="4" type="ORF">WG900_15880</name>
</gene>
<comment type="caution">
    <text evidence="4">The sequence shown here is derived from an EMBL/GenBank/DDBJ whole genome shotgun (WGS) entry which is preliminary data.</text>
</comment>
<dbReference type="Pfam" id="PF01979">
    <property type="entry name" value="Amidohydro_1"/>
    <property type="match status" value="1"/>
</dbReference>